<organism evidence="3 4">
    <name type="scientific">Thermobifida fusca TM51</name>
    <dbReference type="NCBI Taxonomy" id="1169414"/>
    <lineage>
        <taxon>Bacteria</taxon>
        <taxon>Bacillati</taxon>
        <taxon>Actinomycetota</taxon>
        <taxon>Actinomycetes</taxon>
        <taxon>Streptosporangiales</taxon>
        <taxon>Nocardiopsidaceae</taxon>
        <taxon>Thermobifida</taxon>
    </lineage>
</organism>
<dbReference type="Pfam" id="PF07859">
    <property type="entry name" value="Abhydrolase_3"/>
    <property type="match status" value="1"/>
</dbReference>
<proteinExistence type="predicted"/>
<dbReference type="SUPFAM" id="SSF53474">
    <property type="entry name" value="alpha/beta-Hydrolases"/>
    <property type="match status" value="1"/>
</dbReference>
<evidence type="ECO:0000313" key="3">
    <source>
        <dbReference type="EMBL" id="EOR71370.1"/>
    </source>
</evidence>
<dbReference type="Gene3D" id="3.40.50.1820">
    <property type="entry name" value="alpha/beta hydrolase"/>
    <property type="match status" value="1"/>
</dbReference>
<dbReference type="EMBL" id="AOSG01000038">
    <property type="protein sequence ID" value="EOR71370.1"/>
    <property type="molecule type" value="Genomic_DNA"/>
</dbReference>
<dbReference type="InterPro" id="IPR050300">
    <property type="entry name" value="GDXG_lipolytic_enzyme"/>
</dbReference>
<evidence type="ECO:0000256" key="1">
    <source>
        <dbReference type="ARBA" id="ARBA00022801"/>
    </source>
</evidence>
<dbReference type="GO" id="GO:0016787">
    <property type="term" value="F:hydrolase activity"/>
    <property type="evidence" value="ECO:0007669"/>
    <property type="project" value="UniProtKB-KW"/>
</dbReference>
<evidence type="ECO:0000259" key="2">
    <source>
        <dbReference type="Pfam" id="PF07859"/>
    </source>
</evidence>
<feature type="domain" description="Alpha/beta hydrolase fold-3" evidence="2">
    <location>
        <begin position="77"/>
        <end position="278"/>
    </location>
</feature>
<protein>
    <submittedName>
        <fullName evidence="3">Lipase/esterase</fullName>
    </submittedName>
</protein>
<keyword evidence="4" id="KW-1185">Reference proteome</keyword>
<dbReference type="InterPro" id="IPR013094">
    <property type="entry name" value="AB_hydrolase_3"/>
</dbReference>
<name>A0A9P2WQP0_THEFU</name>
<evidence type="ECO:0000313" key="4">
    <source>
        <dbReference type="Proteomes" id="UP000014184"/>
    </source>
</evidence>
<comment type="caution">
    <text evidence="3">The sequence shown here is derived from an EMBL/GenBank/DDBJ whole genome shotgun (WGS) entry which is preliminary data.</text>
</comment>
<reference evidence="3 4" key="1">
    <citation type="journal article" date="2013" name="Genome Announc.">
        <title>Draft Genome Sequence of the Lignocellulose Decomposer Thermobifida fusca Strain TM51.</title>
        <authorList>
            <person name="Toth A."/>
            <person name="Barna T."/>
            <person name="Nagy I."/>
            <person name="Horvath B."/>
            <person name="Nagy I."/>
            <person name="Tancsics A."/>
            <person name="Kriszt B."/>
            <person name="Baka E."/>
            <person name="Fekete C."/>
            <person name="Kukolya J."/>
        </authorList>
    </citation>
    <scope>NUCLEOTIDE SEQUENCE [LARGE SCALE GENOMIC DNA]</scope>
    <source>
        <strain evidence="3 4">TM51</strain>
    </source>
</reference>
<dbReference type="AlphaFoldDB" id="A0A9P2WQP0"/>
<dbReference type="PANTHER" id="PTHR48081:SF8">
    <property type="entry name" value="ALPHA_BETA HYDROLASE FOLD-3 DOMAIN-CONTAINING PROTEIN-RELATED"/>
    <property type="match status" value="1"/>
</dbReference>
<gene>
    <name evidence="3" type="ORF">TM51_07786</name>
</gene>
<dbReference type="InterPro" id="IPR029058">
    <property type="entry name" value="AB_hydrolase_fold"/>
</dbReference>
<dbReference type="RefSeq" id="WP_011291918.1">
    <property type="nucleotide sequence ID" value="NZ_AOSG01000038.1"/>
</dbReference>
<accession>A0A9P2WQP0</accession>
<dbReference type="PANTHER" id="PTHR48081">
    <property type="entry name" value="AB HYDROLASE SUPERFAMILY PROTEIN C4A8.06C"/>
    <property type="match status" value="1"/>
</dbReference>
<keyword evidence="1" id="KW-0378">Hydrolase</keyword>
<dbReference type="Proteomes" id="UP000014184">
    <property type="component" value="Unassembled WGS sequence"/>
</dbReference>
<sequence length="305" mass="32425">MTTPVDPAIAAVAAAAAAAPPLTSLTPEQARARVAAGNSSCANGPDLRSVRDIRLPVADGQIGARVYTPHAAPRATFVYLHGGGWVTGDLDYSDELCRFLADRLAWTVVSVDYRLAPEHPFPTPVNDAYAAVQHVAATIAANGPLGVGGDSAGGNLAAACTLRARDEHGPRLDFQVLLYPVTDHDFTRASYQTHATAFPIGVAEMRWFWDHYLPDPERRDLPLASPLRAELAGLPPAHIVVAGHDPLRDEGVAYAERLRAAGVKASLAEYPSLTHGFFRLTGVVPAARAAVDDLIDALQLLTEDH</sequence>